<protein>
    <recommendedName>
        <fullName evidence="7">HMG box domain-containing protein</fullName>
    </recommendedName>
</protein>
<dbReference type="InterPro" id="IPR009071">
    <property type="entry name" value="HMG_box_dom"/>
</dbReference>
<dbReference type="PANTHER" id="PTHR48112">
    <property type="entry name" value="HIGH MOBILITY GROUP PROTEIN DSP1"/>
    <property type="match status" value="1"/>
</dbReference>
<keyword evidence="2 4" id="KW-0238">DNA-binding</keyword>
<evidence type="ECO:0000313" key="9">
    <source>
        <dbReference type="Proteomes" id="UP000688137"/>
    </source>
</evidence>
<evidence type="ECO:0000256" key="2">
    <source>
        <dbReference type="ARBA" id="ARBA00023125"/>
    </source>
</evidence>
<dbReference type="CDD" id="cd00084">
    <property type="entry name" value="HMG-box_SF"/>
    <property type="match status" value="1"/>
</dbReference>
<keyword evidence="9" id="KW-1185">Reference proteome</keyword>
<sequence>MSLQKHIFQEAPPKKPLTAYFLFLGDERQQIMKNNPGSRISEITQIAARMWSELDQKKKEEYQKRTEELQKEYEVKKKEYEVKFGEIKKKSKKKKHQNNDDDQEYEKKITKKVRK</sequence>
<keyword evidence="3 4" id="KW-0539">Nucleus</keyword>
<feature type="DNA-binding region" description="HMG box" evidence="4">
    <location>
        <begin position="13"/>
        <end position="81"/>
    </location>
</feature>
<evidence type="ECO:0000256" key="3">
    <source>
        <dbReference type="ARBA" id="ARBA00023242"/>
    </source>
</evidence>
<feature type="region of interest" description="Disordered" evidence="6">
    <location>
        <begin position="89"/>
        <end position="115"/>
    </location>
</feature>
<evidence type="ECO:0000256" key="5">
    <source>
        <dbReference type="SAM" id="Coils"/>
    </source>
</evidence>
<comment type="subcellular location">
    <subcellularLocation>
        <location evidence="1">Nucleus</location>
    </subcellularLocation>
</comment>
<dbReference type="GO" id="GO:0005634">
    <property type="term" value="C:nucleus"/>
    <property type="evidence" value="ECO:0007669"/>
    <property type="project" value="UniProtKB-SubCell"/>
</dbReference>
<dbReference type="EMBL" id="CAJJDM010000122">
    <property type="protein sequence ID" value="CAD8102803.1"/>
    <property type="molecule type" value="Genomic_DNA"/>
</dbReference>
<evidence type="ECO:0000313" key="8">
    <source>
        <dbReference type="EMBL" id="CAD8102803.1"/>
    </source>
</evidence>
<evidence type="ECO:0000256" key="4">
    <source>
        <dbReference type="PROSITE-ProRule" id="PRU00267"/>
    </source>
</evidence>
<evidence type="ECO:0000256" key="6">
    <source>
        <dbReference type="SAM" id="MobiDB-lite"/>
    </source>
</evidence>
<feature type="domain" description="HMG box" evidence="7">
    <location>
        <begin position="13"/>
        <end position="81"/>
    </location>
</feature>
<organism evidence="8 9">
    <name type="scientific">Paramecium primaurelia</name>
    <dbReference type="NCBI Taxonomy" id="5886"/>
    <lineage>
        <taxon>Eukaryota</taxon>
        <taxon>Sar</taxon>
        <taxon>Alveolata</taxon>
        <taxon>Ciliophora</taxon>
        <taxon>Intramacronucleata</taxon>
        <taxon>Oligohymenophorea</taxon>
        <taxon>Peniculida</taxon>
        <taxon>Parameciidae</taxon>
        <taxon>Paramecium</taxon>
    </lineage>
</organism>
<comment type="caution">
    <text evidence="8">The sequence shown here is derived from an EMBL/GenBank/DDBJ whole genome shotgun (WGS) entry which is preliminary data.</text>
</comment>
<dbReference type="Proteomes" id="UP000688137">
    <property type="component" value="Unassembled WGS sequence"/>
</dbReference>
<dbReference type="PANTHER" id="PTHR48112:SF32">
    <property type="entry name" value="HIGH MOBILITY GROUP PROTEIN B3"/>
    <property type="match status" value="1"/>
</dbReference>
<reference evidence="8" key="1">
    <citation type="submission" date="2021-01" db="EMBL/GenBank/DDBJ databases">
        <authorList>
            <consortium name="Genoscope - CEA"/>
            <person name="William W."/>
        </authorList>
    </citation>
    <scope>NUCLEOTIDE SEQUENCE</scope>
</reference>
<dbReference type="SMART" id="SM00398">
    <property type="entry name" value="HMG"/>
    <property type="match status" value="1"/>
</dbReference>
<name>A0A8S1PJ58_PARPR</name>
<dbReference type="PROSITE" id="PS50118">
    <property type="entry name" value="HMG_BOX_2"/>
    <property type="match status" value="1"/>
</dbReference>
<dbReference type="AlphaFoldDB" id="A0A8S1PJ58"/>
<evidence type="ECO:0000259" key="7">
    <source>
        <dbReference type="PROSITE" id="PS50118"/>
    </source>
</evidence>
<keyword evidence="5" id="KW-0175">Coiled coil</keyword>
<proteinExistence type="predicted"/>
<gene>
    <name evidence="8" type="ORF">PPRIM_AZ9-3.1.T1190088</name>
</gene>
<dbReference type="Pfam" id="PF00505">
    <property type="entry name" value="HMG_box"/>
    <property type="match status" value="1"/>
</dbReference>
<evidence type="ECO:0000256" key="1">
    <source>
        <dbReference type="ARBA" id="ARBA00004123"/>
    </source>
</evidence>
<dbReference type="GO" id="GO:0003677">
    <property type="term" value="F:DNA binding"/>
    <property type="evidence" value="ECO:0007669"/>
    <property type="project" value="UniProtKB-UniRule"/>
</dbReference>
<dbReference type="InterPro" id="IPR050342">
    <property type="entry name" value="HMGB"/>
</dbReference>
<feature type="coiled-coil region" evidence="5">
    <location>
        <begin position="52"/>
        <end position="83"/>
    </location>
</feature>
<accession>A0A8S1PJ58</accession>
<dbReference type="OMA" id="QIAARMW"/>